<gene>
    <name evidence="2" type="ORF">SPPYR_0314</name>
</gene>
<protein>
    <recommendedName>
        <fullName evidence="3">DUF3667 domain-containing protein</fullName>
    </recommendedName>
</protein>
<sequence>MTGDIEGIGSAVTAGLAARAVESRHGEGKAHGHAPLRCLNCGTSLTGSHCHHCGQRADVHRSFGAIGHDLVHAIFHFEGKIWNTLPLLAWRPGDLTRRYIHGERARFISPLALFLFAVFLTYAVLSIVGAGGGVGEEIAREAAEQTRAAAIKDSMQEEVDRIDAELARADLPAARRDALQAERQVLQKSADYLGVARSRSKAERDADRAAGPPVLKNPAEQVMTSVDFVSRNKVDTGVPFIDHGLEKAFANPALVLYKLQANAYKFAWALIPLSLPFMWLLFPFSRRFHTYDHFVFVTYSISFMLLLFVVVRLLNLTIFGELATFFAMLYAPFHMYRQLRGAYRSSRLASLVRATLLLYFSLFAVIGFMLLLLAVGISG</sequence>
<feature type="transmembrane region" description="Helical" evidence="1">
    <location>
        <begin position="317"/>
        <end position="336"/>
    </location>
</feature>
<keyword evidence="1" id="KW-1133">Transmembrane helix</keyword>
<feature type="transmembrane region" description="Helical" evidence="1">
    <location>
        <begin position="356"/>
        <end position="377"/>
    </location>
</feature>
<evidence type="ECO:0008006" key="3">
    <source>
        <dbReference type="Google" id="ProtNLM"/>
    </source>
</evidence>
<reference evidence="2" key="1">
    <citation type="submission" date="2016-03" db="EMBL/GenBank/DDBJ databases">
        <authorList>
            <person name="Ploux O."/>
        </authorList>
    </citation>
    <scope>NUCLEOTIDE SEQUENCE</scope>
    <source>
        <strain evidence="2">UC10</strain>
    </source>
</reference>
<dbReference type="RefSeq" id="WP_295322923.1">
    <property type="nucleotide sequence ID" value="NZ_LT598653.1"/>
</dbReference>
<dbReference type="Pfam" id="PF12412">
    <property type="entry name" value="DUF3667"/>
    <property type="match status" value="1"/>
</dbReference>
<dbReference type="EMBL" id="LT598653">
    <property type="protein sequence ID" value="SBV31434.1"/>
    <property type="molecule type" value="Genomic_DNA"/>
</dbReference>
<name>A0A1Y5PW37_9SPHN</name>
<evidence type="ECO:0000256" key="1">
    <source>
        <dbReference type="SAM" id="Phobius"/>
    </source>
</evidence>
<dbReference type="AlphaFoldDB" id="A0A1Y5PW37"/>
<feature type="transmembrane region" description="Helical" evidence="1">
    <location>
        <begin position="107"/>
        <end position="128"/>
    </location>
</feature>
<evidence type="ECO:0000313" key="2">
    <source>
        <dbReference type="EMBL" id="SBV31434.1"/>
    </source>
</evidence>
<keyword evidence="1" id="KW-0812">Transmembrane</keyword>
<accession>A0A1Y5PW37</accession>
<feature type="transmembrane region" description="Helical" evidence="1">
    <location>
        <begin position="294"/>
        <end position="311"/>
    </location>
</feature>
<organism evidence="2">
    <name type="scientific">uncultured Sphingopyxis sp</name>
    <dbReference type="NCBI Taxonomy" id="310581"/>
    <lineage>
        <taxon>Bacteria</taxon>
        <taxon>Pseudomonadati</taxon>
        <taxon>Pseudomonadota</taxon>
        <taxon>Alphaproteobacteria</taxon>
        <taxon>Sphingomonadales</taxon>
        <taxon>Sphingomonadaceae</taxon>
        <taxon>Sphingopyxis</taxon>
        <taxon>environmental samples</taxon>
    </lineage>
</organism>
<proteinExistence type="predicted"/>
<dbReference type="KEGG" id="sphu:SPPYR_0314"/>
<keyword evidence="1" id="KW-0472">Membrane</keyword>
<dbReference type="InterPro" id="IPR022134">
    <property type="entry name" value="DUF3667"/>
</dbReference>
<feature type="transmembrane region" description="Helical" evidence="1">
    <location>
        <begin position="263"/>
        <end position="282"/>
    </location>
</feature>